<accession>A0A9X3IWB6</accession>
<dbReference type="Proteomes" id="UP001150924">
    <property type="component" value="Unassembled WGS sequence"/>
</dbReference>
<protein>
    <submittedName>
        <fullName evidence="1">Uncharacterized protein</fullName>
    </submittedName>
</protein>
<reference evidence="1" key="1">
    <citation type="submission" date="2022-11" db="EMBL/GenBank/DDBJ databases">
        <title>Minimal conservation of predation-associated metabolite biosynthetic gene clusters underscores biosynthetic potential of Myxococcota including descriptions for ten novel species: Archangium lansinium sp. nov., Myxococcus landrumus sp. nov., Nannocystis bai.</title>
        <authorList>
            <person name="Ahearne A."/>
            <person name="Stevens C."/>
            <person name="Phillips K."/>
        </authorList>
    </citation>
    <scope>NUCLEOTIDE SEQUENCE</scope>
    <source>
        <strain evidence="1">Na p29</strain>
    </source>
</reference>
<organism evidence="1 2">
    <name type="scientific">Nannocystis pusilla</name>
    <dbReference type="NCBI Taxonomy" id="889268"/>
    <lineage>
        <taxon>Bacteria</taxon>
        <taxon>Pseudomonadati</taxon>
        <taxon>Myxococcota</taxon>
        <taxon>Polyangia</taxon>
        <taxon>Nannocystales</taxon>
        <taxon>Nannocystaceae</taxon>
        <taxon>Nannocystis</taxon>
    </lineage>
</organism>
<name>A0A9X3IWB6_9BACT</name>
<proteinExistence type="predicted"/>
<gene>
    <name evidence="1" type="ORF">OV079_07085</name>
</gene>
<evidence type="ECO:0000313" key="2">
    <source>
        <dbReference type="Proteomes" id="UP001150924"/>
    </source>
</evidence>
<keyword evidence="2" id="KW-1185">Reference proteome</keyword>
<dbReference type="RefSeq" id="WP_267766990.1">
    <property type="nucleotide sequence ID" value="NZ_JAPNKE010000002.1"/>
</dbReference>
<dbReference type="AlphaFoldDB" id="A0A9X3IWB6"/>
<dbReference type="EMBL" id="JAPNKE010000002">
    <property type="protein sequence ID" value="MCY1005339.1"/>
    <property type="molecule type" value="Genomic_DNA"/>
</dbReference>
<comment type="caution">
    <text evidence="1">The sequence shown here is derived from an EMBL/GenBank/DDBJ whole genome shotgun (WGS) entry which is preliminary data.</text>
</comment>
<evidence type="ECO:0000313" key="1">
    <source>
        <dbReference type="EMBL" id="MCY1005339.1"/>
    </source>
</evidence>
<sequence>MHVLDLVGPDWQLVPLRIPGGWAVRQNGLDARRLPDGSLDFNDSEDLLWLVKLPPPGGEYRPGPDSPWRELHLDAGFYRTAFRVDLLDPDWDHVLASFTTESFVELLACIEKWLVNAPLGDLSPPAS</sequence>